<geneLocation type="plasmid" evidence="2">
    <name>pRIVM_C014947_1</name>
</geneLocation>
<feature type="compositionally biased region" description="Polar residues" evidence="1">
    <location>
        <begin position="117"/>
        <end position="129"/>
    </location>
</feature>
<proteinExistence type="predicted"/>
<gene>
    <name evidence="2" type="ORF">PMIDBGBA_05205</name>
</gene>
<keyword evidence="2" id="KW-0614">Plasmid</keyword>
<dbReference type="AlphaFoldDB" id="A0A7M1I074"/>
<accession>A0A7M1I074</accession>
<feature type="compositionally biased region" description="Low complexity" evidence="1">
    <location>
        <begin position="130"/>
        <end position="139"/>
    </location>
</feature>
<feature type="region of interest" description="Disordered" evidence="1">
    <location>
        <begin position="73"/>
        <end position="103"/>
    </location>
</feature>
<sequence length="222" mass="24797">MKVGSQPGLKVSTWVNPSRSYRPRRFGWQSSRSLAHPCVRAAWRQASISAELTPRPACVRRTASLCRYAASPLRASGQNSGSSADKVQQPTMPSLQLATRSSDLRTKVSANVRSIRATSQAGVPWRTSTPQRRASAAQPRRYHPSRRPERSEAPRCPFAPWRGMNRRLIVQFDPDEPSMSAPTFAEPDQGPLAGGRKVNARHDLTLGLWRRDCEISRGFPRR</sequence>
<organism evidence="2">
    <name type="scientific">Klebsiella pneumoniae</name>
    <dbReference type="NCBI Taxonomy" id="573"/>
    <lineage>
        <taxon>Bacteria</taxon>
        <taxon>Pseudomonadati</taxon>
        <taxon>Pseudomonadota</taxon>
        <taxon>Gammaproteobacteria</taxon>
        <taxon>Enterobacterales</taxon>
        <taxon>Enterobacteriaceae</taxon>
        <taxon>Klebsiella/Raoultella group</taxon>
        <taxon>Klebsiella</taxon>
        <taxon>Klebsiella pneumoniae complex</taxon>
    </lineage>
</organism>
<feature type="region of interest" description="Disordered" evidence="1">
    <location>
        <begin position="117"/>
        <end position="158"/>
    </location>
</feature>
<dbReference type="EMBL" id="MT560064">
    <property type="protein sequence ID" value="QOQ31910.1"/>
    <property type="molecule type" value="Genomic_DNA"/>
</dbReference>
<reference evidence="2" key="1">
    <citation type="journal article" date="2020" name="Sci. Rep.">
        <title>Plasmid diversity among genetically related Klebsiella pneumoniae blaKPC-2 and blaKPC-3 isolates collected in the Dutch national surveillance.</title>
        <authorList>
            <consortium name="Dutch CPE surveillance Study Group"/>
            <person name="Hendrickx A.P.A."/>
            <person name="Landman F."/>
            <person name="de Haan A."/>
            <person name="Borst D."/>
            <person name="Witteveen S."/>
            <person name="van Santen-Verheuvel M.G."/>
            <person name="van der Heide H.G.J."/>
            <person name="Schouls L.M."/>
        </authorList>
    </citation>
    <scope>NUCLEOTIDE SEQUENCE</scope>
    <source>
        <strain evidence="2">RIVM_C014947</strain>
    </source>
</reference>
<evidence type="ECO:0000256" key="1">
    <source>
        <dbReference type="SAM" id="MobiDB-lite"/>
    </source>
</evidence>
<protein>
    <submittedName>
        <fullName evidence="2">Uncharacterized protein</fullName>
    </submittedName>
</protein>
<feature type="compositionally biased region" description="Polar residues" evidence="1">
    <location>
        <begin position="76"/>
        <end position="101"/>
    </location>
</feature>
<name>A0A7M1I074_KLEPN</name>
<evidence type="ECO:0000313" key="2">
    <source>
        <dbReference type="EMBL" id="QOQ31910.1"/>
    </source>
</evidence>